<protein>
    <submittedName>
        <fullName evidence="1">Uncharacterized protein</fullName>
    </submittedName>
</protein>
<gene>
    <name evidence="1" type="ORF">RHS04_04921</name>
</gene>
<accession>A0A8H7H9V0</accession>
<dbReference type="AlphaFoldDB" id="A0A8H7H9V0"/>
<dbReference type="Proteomes" id="UP000650582">
    <property type="component" value="Unassembled WGS sequence"/>
</dbReference>
<name>A0A8H7H9V0_9AGAM</name>
<organism evidence="1 2">
    <name type="scientific">Rhizoctonia solani</name>
    <dbReference type="NCBI Taxonomy" id="456999"/>
    <lineage>
        <taxon>Eukaryota</taxon>
        <taxon>Fungi</taxon>
        <taxon>Dikarya</taxon>
        <taxon>Basidiomycota</taxon>
        <taxon>Agaricomycotina</taxon>
        <taxon>Agaricomycetes</taxon>
        <taxon>Cantharellales</taxon>
        <taxon>Ceratobasidiaceae</taxon>
        <taxon>Rhizoctonia</taxon>
    </lineage>
</organism>
<reference evidence="1" key="1">
    <citation type="submission" date="2020-09" db="EMBL/GenBank/DDBJ databases">
        <title>Comparative genome analyses of four rice-infecting Rhizoctonia solani isolates reveal extensive enrichment of homogalacturonan modification genes.</title>
        <authorList>
            <person name="Lee D.-Y."/>
            <person name="Jeon J."/>
            <person name="Kim K.-T."/>
            <person name="Cheong K."/>
            <person name="Song H."/>
            <person name="Choi G."/>
            <person name="Ko J."/>
            <person name="Opiyo S.O."/>
            <person name="Zuo S."/>
            <person name="Madhav S."/>
            <person name="Lee Y.-H."/>
            <person name="Wang G.-L."/>
        </authorList>
    </citation>
    <scope>NUCLEOTIDE SEQUENCE</scope>
    <source>
        <strain evidence="1">AG1-IA YN-7</strain>
    </source>
</reference>
<proteinExistence type="predicted"/>
<dbReference type="EMBL" id="JACYCC010000038">
    <property type="protein sequence ID" value="KAF8678888.1"/>
    <property type="molecule type" value="Genomic_DNA"/>
</dbReference>
<sequence>MFYGTYIIRCVEGNRGLVVPEGAPIMTPIQCSIRQPASQVRVERIKGNIFVISSMNTTHTPGSVVLGAHHDIDRAREAHEVILAPSGAGDYMYTEWEININGADSEGVELYEVRTPSGLGNLFWTSTGEGTSVHRTNGVPGWDEPTVVIQETVEEATRLSRPCSDPDKRAYYHTYSAPSSSQYTRRIRKISMRQVLQATHTTSSNIRIPDITLRHIGPRVGTNEAWYFPAMIEDGLYEITSDTVGAGIFIRTGAPKGSPVEIVPGPPPSTIQVKNQGNNRFSLVPTTSFPVPDRPAIGAPPNAEPPMVLLVGVGSNEYVEWEIESDDNGLHKICMPGGSNKYWTATGLNNPIVLSELSEDLQQTWILKKL</sequence>
<comment type="caution">
    <text evidence="1">The sequence shown here is derived from an EMBL/GenBank/DDBJ whole genome shotgun (WGS) entry which is preliminary data.</text>
</comment>
<evidence type="ECO:0000313" key="2">
    <source>
        <dbReference type="Proteomes" id="UP000650582"/>
    </source>
</evidence>
<evidence type="ECO:0000313" key="1">
    <source>
        <dbReference type="EMBL" id="KAF8678888.1"/>
    </source>
</evidence>